<dbReference type="GO" id="GO:0005762">
    <property type="term" value="C:mitochondrial large ribosomal subunit"/>
    <property type="evidence" value="ECO:0007669"/>
    <property type="project" value="EnsemblFungi"/>
</dbReference>
<proteinExistence type="predicted"/>
<organism evidence="1 2">
    <name type="scientific">Kazachstania africana (strain ATCC 22294 / BCRC 22015 / CBS 2517 / CECT 1963 / NBRC 1671 / NRRL Y-8276)</name>
    <name type="common">Yeast</name>
    <name type="synonym">Kluyveromyces africanus</name>
    <dbReference type="NCBI Taxonomy" id="1071382"/>
    <lineage>
        <taxon>Eukaryota</taxon>
        <taxon>Fungi</taxon>
        <taxon>Dikarya</taxon>
        <taxon>Ascomycota</taxon>
        <taxon>Saccharomycotina</taxon>
        <taxon>Saccharomycetes</taxon>
        <taxon>Saccharomycetales</taxon>
        <taxon>Saccharomycetaceae</taxon>
        <taxon>Kazachstania</taxon>
    </lineage>
</organism>
<dbReference type="InterPro" id="IPR024388">
    <property type="entry name" value="Ribosomal_mL58"/>
</dbReference>
<dbReference type="KEGG" id="kaf:KAFR_0H00320"/>
<name>H2AYN5_KAZAF</name>
<gene>
    <name evidence="1" type="primary">KAFR0H00320</name>
    <name evidence="1" type="ORF">KAFR_0H00320</name>
</gene>
<dbReference type="FunCoup" id="H2AYN5">
    <property type="interactions" value="191"/>
</dbReference>
<reference evidence="1 2" key="1">
    <citation type="journal article" date="2011" name="Proc. Natl. Acad. Sci. U.S.A.">
        <title>Evolutionary erosion of yeast sex chromosomes by mating-type switching accidents.</title>
        <authorList>
            <person name="Gordon J.L."/>
            <person name="Armisen D."/>
            <person name="Proux-Wera E."/>
            <person name="Oheigeartaigh S.S."/>
            <person name="Byrne K.P."/>
            <person name="Wolfe K.H."/>
        </authorList>
    </citation>
    <scope>NUCLEOTIDE SEQUENCE [LARGE SCALE GENOMIC DNA]</scope>
    <source>
        <strain evidence="2">ATCC 22294 / BCRC 22015 / CBS 2517 / CECT 1963 / NBRC 1671 / NRRL Y-8276</strain>
    </source>
</reference>
<dbReference type="InParanoid" id="H2AYN5"/>
<dbReference type="PANTHER" id="PTHR28266">
    <property type="entry name" value="54S RIBOSOMAL PROTEIN L20, MITOCHONDRIAL"/>
    <property type="match status" value="1"/>
</dbReference>
<dbReference type="eggNOG" id="ENOG502S0A4">
    <property type="taxonomic scope" value="Eukaryota"/>
</dbReference>
<dbReference type="STRING" id="1071382.H2AYN5"/>
<dbReference type="GeneID" id="13887438"/>
<dbReference type="PANTHER" id="PTHR28266:SF1">
    <property type="entry name" value="LARGE RIBOSOMAL SUBUNIT PROTEIN ML58"/>
    <property type="match status" value="1"/>
</dbReference>
<protein>
    <submittedName>
        <fullName evidence="1">Uncharacterized protein</fullName>
    </submittedName>
</protein>
<keyword evidence="2" id="KW-1185">Reference proteome</keyword>
<dbReference type="Pfam" id="PF12824">
    <property type="entry name" value="MRP-L20"/>
    <property type="match status" value="1"/>
</dbReference>
<dbReference type="OrthoDB" id="6021263at2759"/>
<dbReference type="EMBL" id="HE650828">
    <property type="protein sequence ID" value="CCF59441.1"/>
    <property type="molecule type" value="Genomic_DNA"/>
</dbReference>
<dbReference type="RefSeq" id="XP_003958576.1">
    <property type="nucleotide sequence ID" value="XM_003958527.1"/>
</dbReference>
<evidence type="ECO:0000313" key="1">
    <source>
        <dbReference type="EMBL" id="CCF59441.1"/>
    </source>
</evidence>
<dbReference type="GO" id="GO:0003735">
    <property type="term" value="F:structural constituent of ribosome"/>
    <property type="evidence" value="ECO:0007669"/>
    <property type="project" value="EnsemblFungi"/>
</dbReference>
<evidence type="ECO:0000313" key="2">
    <source>
        <dbReference type="Proteomes" id="UP000005220"/>
    </source>
</evidence>
<dbReference type="HOGENOM" id="CLU_089054_1_0_1"/>
<dbReference type="Proteomes" id="UP000005220">
    <property type="component" value="Chromosome 8"/>
</dbReference>
<dbReference type="AlphaFoldDB" id="H2AYN5"/>
<sequence>MMLNFVRRFHVSTASSKELESLANGVTNELPKLQKHKSTIYNYKKSASNYQGYLKGQKKLPVGLYFDPSQSSPTGSINSETIPLLFLPKDDIRRRYIDQIRAHSKDKVQSQVAPAVLCSKSTMRGHKTYHLKPEQVQEIIKLRKENPTIYTRKTLAKKYDVSPLFISIVSSVSPERSKEMDRRLQTIKSRWHEQRAVAREDRKKRKQMWYIG</sequence>
<accession>H2AYN5</accession>